<evidence type="ECO:0000259" key="11">
    <source>
        <dbReference type="Pfam" id="PF22666"/>
    </source>
</evidence>
<dbReference type="Pfam" id="PF22666">
    <property type="entry name" value="Glyco_hydro_2_N2"/>
    <property type="match status" value="1"/>
</dbReference>
<feature type="transmembrane region" description="Helical" evidence="8">
    <location>
        <begin position="1166"/>
        <end position="1189"/>
    </location>
</feature>
<dbReference type="Pfam" id="PF23317">
    <property type="entry name" value="YVC1_C"/>
    <property type="match status" value="1"/>
</dbReference>
<evidence type="ECO:0000256" key="6">
    <source>
        <dbReference type="ARBA" id="ARBA00023326"/>
    </source>
</evidence>
<evidence type="ECO:0000259" key="13">
    <source>
        <dbReference type="Pfam" id="PF23317"/>
    </source>
</evidence>
<keyword evidence="3" id="KW-0378">Hydrolase</keyword>
<evidence type="ECO:0000313" key="14">
    <source>
        <dbReference type="EMBL" id="KAJ6444459.1"/>
    </source>
</evidence>
<evidence type="ECO:0000256" key="4">
    <source>
        <dbReference type="ARBA" id="ARBA00023277"/>
    </source>
</evidence>
<feature type="compositionally biased region" description="Basic and acidic residues" evidence="7">
    <location>
        <begin position="852"/>
        <end position="870"/>
    </location>
</feature>
<evidence type="ECO:0000259" key="9">
    <source>
        <dbReference type="Pfam" id="PF00703"/>
    </source>
</evidence>
<feature type="region of interest" description="Disordered" evidence="7">
    <location>
        <begin position="1568"/>
        <end position="1732"/>
    </location>
</feature>
<evidence type="ECO:0000256" key="2">
    <source>
        <dbReference type="ARBA" id="ARBA00012754"/>
    </source>
</evidence>
<feature type="domain" description="Glycoside hydrolase family 2 immunoglobulin-like beta-sandwich" evidence="9">
    <location>
        <begin position="192"/>
        <end position="296"/>
    </location>
</feature>
<dbReference type="InterPro" id="IPR056337">
    <property type="entry name" value="LHD_YVC1"/>
</dbReference>
<dbReference type="Pfam" id="PF23190">
    <property type="entry name" value="LHD_TRPY1"/>
    <property type="match status" value="1"/>
</dbReference>
<gene>
    <name evidence="14" type="ORF">O9K51_02853</name>
</gene>
<feature type="transmembrane region" description="Helical" evidence="8">
    <location>
        <begin position="1111"/>
        <end position="1131"/>
    </location>
</feature>
<evidence type="ECO:0000256" key="7">
    <source>
        <dbReference type="SAM" id="MobiDB-lite"/>
    </source>
</evidence>
<dbReference type="InterPro" id="IPR052971">
    <property type="entry name" value="TRP_calcium_channel"/>
</dbReference>
<feature type="compositionally biased region" description="Acidic residues" evidence="7">
    <location>
        <begin position="1578"/>
        <end position="1593"/>
    </location>
</feature>
<accession>A0AB34FYT8</accession>
<keyword evidence="15" id="KW-1185">Reference proteome</keyword>
<dbReference type="Pfam" id="PF17786">
    <property type="entry name" value="Mannosidase_ig"/>
    <property type="match status" value="1"/>
</dbReference>
<feature type="domain" description="YVC1 N-terminal linker helical" evidence="12">
    <location>
        <begin position="906"/>
        <end position="1076"/>
    </location>
</feature>
<dbReference type="InterPro" id="IPR036156">
    <property type="entry name" value="Beta-gal/glucu_dom_sf"/>
</dbReference>
<dbReference type="EC" id="3.2.1.25" evidence="2"/>
<dbReference type="SUPFAM" id="SSF49785">
    <property type="entry name" value="Galactose-binding domain-like"/>
    <property type="match status" value="1"/>
</dbReference>
<dbReference type="InterPro" id="IPR017853">
    <property type="entry name" value="GH"/>
</dbReference>
<dbReference type="Gene3D" id="2.60.120.260">
    <property type="entry name" value="Galactose-binding domain-like"/>
    <property type="match status" value="1"/>
</dbReference>
<dbReference type="Gene3D" id="2.60.40.10">
    <property type="entry name" value="Immunoglobulins"/>
    <property type="match status" value="1"/>
</dbReference>
<dbReference type="PANTHER" id="PTHR35859:SF4">
    <property type="entry name" value="MEMBRANE CHANNEL PROTEIN, PUTATIVE (AFU_ORTHOLOGUE AFUA_6G11300)-RELATED"/>
    <property type="match status" value="1"/>
</dbReference>
<keyword evidence="5" id="KW-0326">Glycosidase</keyword>
<evidence type="ECO:0000256" key="8">
    <source>
        <dbReference type="SAM" id="Phobius"/>
    </source>
</evidence>
<keyword evidence="4" id="KW-0119">Carbohydrate metabolism</keyword>
<feature type="domain" description="Beta-mannosidase-like galactose-binding" evidence="11">
    <location>
        <begin position="11"/>
        <end position="181"/>
    </location>
</feature>
<dbReference type="Pfam" id="PF00703">
    <property type="entry name" value="Glyco_hydro_2"/>
    <property type="match status" value="1"/>
</dbReference>
<feature type="compositionally biased region" description="Low complexity" evidence="7">
    <location>
        <begin position="1692"/>
        <end position="1703"/>
    </location>
</feature>
<evidence type="ECO:0000256" key="3">
    <source>
        <dbReference type="ARBA" id="ARBA00022801"/>
    </source>
</evidence>
<dbReference type="InterPro" id="IPR041447">
    <property type="entry name" value="Mannosidase_ig"/>
</dbReference>
<organism evidence="14 15">
    <name type="scientific">Purpureocillium lavendulum</name>
    <dbReference type="NCBI Taxonomy" id="1247861"/>
    <lineage>
        <taxon>Eukaryota</taxon>
        <taxon>Fungi</taxon>
        <taxon>Dikarya</taxon>
        <taxon>Ascomycota</taxon>
        <taxon>Pezizomycotina</taxon>
        <taxon>Sordariomycetes</taxon>
        <taxon>Hypocreomycetidae</taxon>
        <taxon>Hypocreales</taxon>
        <taxon>Ophiocordycipitaceae</taxon>
        <taxon>Purpureocillium</taxon>
    </lineage>
</organism>
<dbReference type="Proteomes" id="UP001163105">
    <property type="component" value="Unassembled WGS sequence"/>
</dbReference>
<dbReference type="GO" id="GO:0004567">
    <property type="term" value="F:beta-mannosidase activity"/>
    <property type="evidence" value="ECO:0007669"/>
    <property type="project" value="UniProtKB-EC"/>
</dbReference>
<dbReference type="InterPro" id="IPR008979">
    <property type="entry name" value="Galactose-bd-like_sf"/>
</dbReference>
<comment type="catalytic activity">
    <reaction evidence="1">
        <text>Hydrolysis of terminal, non-reducing beta-D-mannose residues in beta-D-mannosides.</text>
        <dbReference type="EC" id="3.2.1.25"/>
    </reaction>
</comment>
<feature type="compositionally biased region" description="Polar residues" evidence="7">
    <location>
        <begin position="1832"/>
        <end position="1843"/>
    </location>
</feature>
<dbReference type="EMBL" id="JAQHRD010000002">
    <property type="protein sequence ID" value="KAJ6444459.1"/>
    <property type="molecule type" value="Genomic_DNA"/>
</dbReference>
<dbReference type="FunFam" id="3.20.20.80:FF:000050">
    <property type="entry name" value="Beta-mannosidase B"/>
    <property type="match status" value="1"/>
</dbReference>
<feature type="transmembrane region" description="Helical" evidence="8">
    <location>
        <begin position="1143"/>
        <end position="1160"/>
    </location>
</feature>
<dbReference type="InterPro" id="IPR013783">
    <property type="entry name" value="Ig-like_fold"/>
</dbReference>
<protein>
    <recommendedName>
        <fullName evidence="2">beta-mannosidase</fullName>
        <ecNumber evidence="2">3.2.1.25</ecNumber>
    </recommendedName>
</protein>
<dbReference type="Gene3D" id="3.20.20.80">
    <property type="entry name" value="Glycosidases"/>
    <property type="match status" value="1"/>
</dbReference>
<keyword evidence="8" id="KW-0812">Transmembrane</keyword>
<evidence type="ECO:0000259" key="10">
    <source>
        <dbReference type="Pfam" id="PF17786"/>
    </source>
</evidence>
<evidence type="ECO:0000256" key="1">
    <source>
        <dbReference type="ARBA" id="ARBA00000829"/>
    </source>
</evidence>
<feature type="region of interest" description="Disordered" evidence="7">
    <location>
        <begin position="811"/>
        <end position="885"/>
    </location>
</feature>
<comment type="caution">
    <text evidence="14">The sequence shown here is derived from an EMBL/GenBank/DDBJ whole genome shotgun (WGS) entry which is preliminary data.</text>
</comment>
<dbReference type="SUPFAM" id="SSF51445">
    <property type="entry name" value="(Trans)glycosidases"/>
    <property type="match status" value="1"/>
</dbReference>
<dbReference type="PANTHER" id="PTHR35859">
    <property type="entry name" value="NONSELECTIVE CATION CHANNEL PROTEIN"/>
    <property type="match status" value="1"/>
</dbReference>
<feature type="transmembrane region" description="Helical" evidence="8">
    <location>
        <begin position="1384"/>
        <end position="1405"/>
    </location>
</feature>
<reference evidence="14" key="1">
    <citation type="submission" date="2023-01" db="EMBL/GenBank/DDBJ databases">
        <title>The growth and conidiation of Purpureocillium lavendulum are regulated by nitrogen source and histone H3K14 acetylation.</title>
        <authorList>
            <person name="Tang P."/>
            <person name="Han J."/>
            <person name="Zhang C."/>
            <person name="Tang P."/>
            <person name="Qi F."/>
            <person name="Zhang K."/>
            <person name="Liang L."/>
        </authorList>
    </citation>
    <scope>NUCLEOTIDE SEQUENCE</scope>
    <source>
        <strain evidence="14">YMF1.00683</strain>
    </source>
</reference>
<feature type="compositionally biased region" description="Basic residues" evidence="7">
    <location>
        <begin position="1870"/>
        <end position="1881"/>
    </location>
</feature>
<evidence type="ECO:0000313" key="15">
    <source>
        <dbReference type="Proteomes" id="UP001163105"/>
    </source>
</evidence>
<sequence>MASTSQTLAAWRWRQHGASEEWHPCSHARPTTEIFTDLLDAKRIPDPFLDQNERLVQWVGETDWEYECDFIHQPGSTHSRQDLVFEGLDTFASVYLNEQHILTSSNMFHRHRVNVTENLQGGINVLRITFRSALREGRAVEATHGKLRAFNGDSSRLHVRKAPYHYGWDWGPVLITCGPYREIYLESYASQVYNVFAHPTVTEDLQQCRLDVSWNATLNQEATVEVAVTSPSESIFHARSTLAADATHGSASLDIPQPELWYPAGHGPQVFYHVKLQIRDKNGTILHTDITQVGIRRLRLVQQPLHDEAGSSFFIEVNNHPVYISGSNWIPDHSFLTALTPEDYKTSVAACLESNQNMLRIWGGGIYEHDALYAECDRQGVLVWQDFMFACGQYPCYPEFAASVKREAVDQVQRLRQYCSVVIYAGNNEDYQVAEMLKLDWDADDHSGDWTKTNFPARTIYETILPAVMSEYSPGVPYHPASPWGGNGTEDRTIGDIHQWNVWHGSQEKYQMWDKLTGRFVSEFGMLGFPSAKSISRYVTDPSQRYPQSAVLDHHNKADGAERRLALYVLENIRVDSIRLDSWIYATQLIQAECLAFALNDCWPVSSWSLIDFYGERKLAYYATKRDSAPLALGISRSTPELKKLRSPPPQLLGPPHDLTEKSYIFDVWAVNTTLQKTAVNVELRLFDTITGELRQETSLGSQILRSNRSMELVEDCAVDNRTAVQAIMRHPDGRVLARASDWPQPLKYVSLPDAYEMELRVLDGKVEIISNAPVKGLELYLADENREVRWDDNGVDVFPGDAQGSRRVVDVREPSLSPSSRPGARRRYVGRTHATADFTEADDDDDEDSNEERVLRFDDGGNDDARDEHGDGDEDDEGEDGAGKALPVLPLFSATHLDSLPIYNITHAIRIIVSARTETTLTWEQLRSPQVSQFLVKPMQQQIRTQHFSRATLYALMANCLQFTKEGQRYAANAGISNTRAKVCELLALKLLKEYTTRELIDALAYDFYPLQGLPGAQSPIPPGGRPNSKSKQAMTASRTSTLEVAIRASSKHFLAHPVVVQQLEAVWNGAITFYSSADSLHREAPSGSIQGMNGNASMLKLSRLRVPRYRSFLSTLSLAVLIGLFLAVLSQRSVQITGLELVFWFWSAGFMLDELVGFNEQGFALYIMSFWNIFDLGILVLLIAYYCMRAYGVFLVDPHHWNDMAYDVLAANAILLLPRIFSILDHYQYFSQLLIAFRLMAVDLAAVFVLVLIMCSGFYVFFTLSASANSGGDVAYKIFQILMGFTPAAWDVWPQYNWLARILMMMFLIICHFLVVTILITVLTNSFMTIASNATEEHQFLFAINTISMVKNDALFSYIAPSNIFAWLLMPLRYFMPLRHFVWLNRTIIKVTHFPVLFFIYLYERFWLAPSMFEPTDLVENHGRSRPRTISFRDPVERTAMFSPNVRVREESVAGFHKDRALEEVFRRMPESSTLRTQRRNERRKTQTAIRNWMDQHDDDGMPLSNWPTVDSRAVPDWQKRLSVAWDRSSHRQVSDVRSTASDPADLISNQGASFVRRRSNLDVVAPDYKDHTDADGDDELVTNDEDEDDAVTNADRSNQFEKHGIEEEDYFTTPMAARSAKLASSHGSSAKGVPSPRPTNRRGMHSRTLSTNTILYNPEEMSHTGSPTTKSPPKAAAVKKLGPSGRGASGAASPAQASRRTSPRRTPHVPSSHPRPILPPPGLTQTGGVSRTAMLSLDPRDRLRDARRLSSVDLSILSDQFAPEDANAGMAGSFQTQMAMAMMKDNRLRAAGGVDVADRDRMGRLVLARMKTLEESFADVIKEMRDLKNSSTGPHTTRNSSAEEARATGIDSGDYDRVKRKGDAALRRPHPSRPVSRRSMKEGKVGMGARRDTRGKGKEIVYATTDDEGEADDGLGAKGSSM</sequence>
<dbReference type="InterPro" id="IPR056336">
    <property type="entry name" value="YVC1_C"/>
</dbReference>
<feature type="transmembrane region" description="Helical" evidence="8">
    <location>
        <begin position="1357"/>
        <end position="1378"/>
    </location>
</feature>
<feature type="transmembrane region" description="Helical" evidence="8">
    <location>
        <begin position="1237"/>
        <end position="1264"/>
    </location>
</feature>
<dbReference type="SUPFAM" id="SSF49303">
    <property type="entry name" value="beta-Galactosidase/glucuronidase domain"/>
    <property type="match status" value="1"/>
</dbReference>
<feature type="compositionally biased region" description="Acidic residues" evidence="7">
    <location>
        <begin position="871"/>
        <end position="881"/>
    </location>
</feature>
<evidence type="ECO:0000259" key="12">
    <source>
        <dbReference type="Pfam" id="PF23190"/>
    </source>
</evidence>
<proteinExistence type="predicted"/>
<feature type="domain" description="Mannosidase Ig/CBM-like" evidence="10">
    <location>
        <begin position="666"/>
        <end position="749"/>
    </location>
</feature>
<feature type="compositionally biased region" description="Basic and acidic residues" evidence="7">
    <location>
        <begin position="1882"/>
        <end position="1902"/>
    </location>
</feature>
<keyword evidence="8" id="KW-1133">Transmembrane helix</keyword>
<feature type="transmembrane region" description="Helical" evidence="8">
    <location>
        <begin position="1301"/>
        <end position="1325"/>
    </location>
</feature>
<keyword evidence="6" id="KW-0624">Polysaccharide degradation</keyword>
<feature type="compositionally biased region" description="Basic and acidic residues" evidence="7">
    <location>
        <begin position="1857"/>
        <end position="1869"/>
    </location>
</feature>
<name>A0AB34FYT8_9HYPO</name>
<dbReference type="GO" id="GO:0000272">
    <property type="term" value="P:polysaccharide catabolic process"/>
    <property type="evidence" value="ECO:0007669"/>
    <property type="project" value="UniProtKB-KW"/>
</dbReference>
<feature type="region of interest" description="Disordered" evidence="7">
    <location>
        <begin position="1831"/>
        <end position="1925"/>
    </location>
</feature>
<dbReference type="InterPro" id="IPR006102">
    <property type="entry name" value="Ig-like_GH2"/>
</dbReference>
<feature type="transmembrane region" description="Helical" evidence="8">
    <location>
        <begin position="1210"/>
        <end position="1231"/>
    </location>
</feature>
<feature type="compositionally biased region" description="Acidic residues" evidence="7">
    <location>
        <begin position="840"/>
        <end position="851"/>
    </location>
</feature>
<keyword evidence="8" id="KW-0472">Membrane</keyword>
<feature type="domain" description="Calcium channel YVC1-like C-terminal transmembrane" evidence="13">
    <location>
        <begin position="1119"/>
        <end position="1422"/>
    </location>
</feature>
<evidence type="ECO:0000256" key="5">
    <source>
        <dbReference type="ARBA" id="ARBA00023295"/>
    </source>
</evidence>
<dbReference type="InterPro" id="IPR054593">
    <property type="entry name" value="Beta-mannosidase-like_N2"/>
</dbReference>